<organism evidence="2 3">
    <name type="scientific">Mangrovactinospora gilvigrisea</name>
    <dbReference type="NCBI Taxonomy" id="1428644"/>
    <lineage>
        <taxon>Bacteria</taxon>
        <taxon>Bacillati</taxon>
        <taxon>Actinomycetota</taxon>
        <taxon>Actinomycetes</taxon>
        <taxon>Kitasatosporales</taxon>
        <taxon>Streptomycetaceae</taxon>
        <taxon>Mangrovactinospora</taxon>
    </lineage>
</organism>
<feature type="domain" description="Beta-lactamase-related" evidence="1">
    <location>
        <begin position="31"/>
        <end position="364"/>
    </location>
</feature>
<dbReference type="InterPro" id="IPR001466">
    <property type="entry name" value="Beta-lactam-related"/>
</dbReference>
<comment type="caution">
    <text evidence="2">The sequence shown here is derived from an EMBL/GenBank/DDBJ whole genome shotgun (WGS) entry which is preliminary data.</text>
</comment>
<dbReference type="EMBL" id="MLCF01000049">
    <property type="protein sequence ID" value="OIV37525.1"/>
    <property type="molecule type" value="Genomic_DNA"/>
</dbReference>
<dbReference type="PANTHER" id="PTHR43319:SF3">
    <property type="entry name" value="BETA-LACTAMASE-RELATED DOMAIN-CONTAINING PROTEIN"/>
    <property type="match status" value="1"/>
</dbReference>
<dbReference type="PANTHER" id="PTHR43319">
    <property type="entry name" value="BETA-LACTAMASE-RELATED"/>
    <property type="match status" value="1"/>
</dbReference>
<dbReference type="InterPro" id="IPR052907">
    <property type="entry name" value="Beta-lactamase/esterase"/>
</dbReference>
<evidence type="ECO:0000259" key="1">
    <source>
        <dbReference type="Pfam" id="PF00144"/>
    </source>
</evidence>
<dbReference type="STRING" id="1428644.BIV57_10385"/>
<dbReference type="RefSeq" id="WP_071656477.1">
    <property type="nucleotide sequence ID" value="NZ_MLCF01000049.1"/>
</dbReference>
<dbReference type="Gene3D" id="3.40.710.10">
    <property type="entry name" value="DD-peptidase/beta-lactamase superfamily"/>
    <property type="match status" value="1"/>
</dbReference>
<evidence type="ECO:0000313" key="3">
    <source>
        <dbReference type="Proteomes" id="UP000243342"/>
    </source>
</evidence>
<dbReference type="AlphaFoldDB" id="A0A1J7BG22"/>
<dbReference type="SUPFAM" id="SSF56601">
    <property type="entry name" value="beta-lactamase/transpeptidase-like"/>
    <property type="match status" value="1"/>
</dbReference>
<reference evidence="2 3" key="1">
    <citation type="submission" date="2016-10" db="EMBL/GenBank/DDBJ databases">
        <title>Genome sequence of Streptomyces gilvigriseus MUSC 26.</title>
        <authorList>
            <person name="Lee L.-H."/>
            <person name="Ser H.-L."/>
        </authorList>
    </citation>
    <scope>NUCLEOTIDE SEQUENCE [LARGE SCALE GENOMIC DNA]</scope>
    <source>
        <strain evidence="2 3">MUSC 26</strain>
    </source>
</reference>
<name>A0A1J7BG22_9ACTN</name>
<sequence length="376" mass="40295">MSAGTVDSAGAADAVEPAGDPLELVRARGGAAQLCVLHRGRPVLDEAVNCRPDDLFWTFSASKPLVALVVHQLAERGELGPDGLDTPVAAHWPEFAARGKEGITVRHVLRHRAGVPVSRGALGDALRMTDWPRAVRAVEEAEPIHPPGEGPAYHFLNFGTILGELVRRVTGEPVDVRMRATLLDPLGLDDLHLGLPRALRPRAVPIRVELPGRRWAARRAAQLWLNRGRLRGAVVPGAGVSANARDLARLYQALLDGGAGPDGTRVLEPATVAEARRPSTEGERDRFLGFPVRWAQGFQLGGPTDDPRHPRAMGALSSALTFGHNGSNCCIAWADPTRELVFVHLTNRLPGSPGRLHQIAVADAVLAGYPPREKAS</sequence>
<keyword evidence="3" id="KW-1185">Reference proteome</keyword>
<evidence type="ECO:0000313" key="2">
    <source>
        <dbReference type="EMBL" id="OIV37525.1"/>
    </source>
</evidence>
<dbReference type="Proteomes" id="UP000243342">
    <property type="component" value="Unassembled WGS sequence"/>
</dbReference>
<accession>A0A1J7BG22</accession>
<dbReference type="Pfam" id="PF00144">
    <property type="entry name" value="Beta-lactamase"/>
    <property type="match status" value="1"/>
</dbReference>
<proteinExistence type="predicted"/>
<dbReference type="InterPro" id="IPR012338">
    <property type="entry name" value="Beta-lactam/transpept-like"/>
</dbReference>
<dbReference type="OrthoDB" id="9809635at2"/>
<protein>
    <recommendedName>
        <fullName evidence="1">Beta-lactamase-related domain-containing protein</fullName>
    </recommendedName>
</protein>
<gene>
    <name evidence="2" type="ORF">BIV57_10385</name>
</gene>